<dbReference type="OMA" id="THDSMGQ"/>
<accession>S3D811</accession>
<evidence type="ECO:0000256" key="4">
    <source>
        <dbReference type="ARBA" id="ARBA00022692"/>
    </source>
</evidence>
<reference evidence="10 11" key="1">
    <citation type="journal article" date="2013" name="BMC Genomics">
        <title>Genomics-driven discovery of the pneumocandin biosynthetic gene cluster in the fungus Glarea lozoyensis.</title>
        <authorList>
            <person name="Chen L."/>
            <person name="Yue Q."/>
            <person name="Zhang X."/>
            <person name="Xiang M."/>
            <person name="Wang C."/>
            <person name="Li S."/>
            <person name="Che Y."/>
            <person name="Ortiz-Lopez F.J."/>
            <person name="Bills G.F."/>
            <person name="Liu X."/>
            <person name="An Z."/>
        </authorList>
    </citation>
    <scope>NUCLEOTIDE SEQUENCE [LARGE SCALE GENOMIC DNA]</scope>
    <source>
        <strain evidence="11">ATCC 20868 / MF5171</strain>
    </source>
</reference>
<dbReference type="RefSeq" id="XP_008078577.1">
    <property type="nucleotide sequence ID" value="XM_008080386.1"/>
</dbReference>
<feature type="region of interest" description="Disordered" evidence="7">
    <location>
        <begin position="231"/>
        <end position="278"/>
    </location>
</feature>
<dbReference type="PRINTS" id="PR01035">
    <property type="entry name" value="TCRTETA"/>
</dbReference>
<feature type="transmembrane region" description="Helical" evidence="8">
    <location>
        <begin position="387"/>
        <end position="415"/>
    </location>
</feature>
<keyword evidence="6 8" id="KW-0472">Membrane</keyword>
<dbReference type="InterPro" id="IPR011701">
    <property type="entry name" value="MFS"/>
</dbReference>
<feature type="transmembrane region" description="Helical" evidence="8">
    <location>
        <begin position="436"/>
        <end position="456"/>
    </location>
</feature>
<feature type="transmembrane region" description="Helical" evidence="8">
    <location>
        <begin position="194"/>
        <end position="214"/>
    </location>
</feature>
<comment type="similarity">
    <text evidence="2">Belongs to the major facilitator superfamily. Vesicular transporter family.</text>
</comment>
<feature type="transmembrane region" description="Helical" evidence="8">
    <location>
        <begin position="136"/>
        <end position="154"/>
    </location>
</feature>
<feature type="domain" description="Major facilitator superfamily (MFS) profile" evidence="9">
    <location>
        <begin position="35"/>
        <end position="489"/>
    </location>
</feature>
<dbReference type="KEGG" id="glz:GLAREA_10336"/>
<dbReference type="PANTHER" id="PTHR23506">
    <property type="entry name" value="GH10249P"/>
    <property type="match status" value="1"/>
</dbReference>
<evidence type="ECO:0000256" key="7">
    <source>
        <dbReference type="SAM" id="MobiDB-lite"/>
    </source>
</evidence>
<evidence type="ECO:0000256" key="2">
    <source>
        <dbReference type="ARBA" id="ARBA00006829"/>
    </source>
</evidence>
<dbReference type="PANTHER" id="PTHR23506:SF23">
    <property type="entry name" value="GH10249P"/>
    <property type="match status" value="1"/>
</dbReference>
<keyword evidence="4 8" id="KW-0812">Transmembrane</keyword>
<feature type="transmembrane region" description="Helical" evidence="8">
    <location>
        <begin position="298"/>
        <end position="320"/>
    </location>
</feature>
<feature type="compositionally biased region" description="Polar residues" evidence="7">
    <location>
        <begin position="247"/>
        <end position="278"/>
    </location>
</feature>
<dbReference type="SUPFAM" id="SSF103473">
    <property type="entry name" value="MFS general substrate transporter"/>
    <property type="match status" value="1"/>
</dbReference>
<protein>
    <submittedName>
        <fullName evidence="10">MFS general substrate transporter</fullName>
    </submittedName>
</protein>
<evidence type="ECO:0000256" key="6">
    <source>
        <dbReference type="ARBA" id="ARBA00023136"/>
    </source>
</evidence>
<dbReference type="GO" id="GO:0022857">
    <property type="term" value="F:transmembrane transporter activity"/>
    <property type="evidence" value="ECO:0007669"/>
    <property type="project" value="InterPro"/>
</dbReference>
<dbReference type="PROSITE" id="PS50850">
    <property type="entry name" value="MFS"/>
    <property type="match status" value="1"/>
</dbReference>
<evidence type="ECO:0000256" key="8">
    <source>
        <dbReference type="SAM" id="Phobius"/>
    </source>
</evidence>
<dbReference type="InterPro" id="IPR050930">
    <property type="entry name" value="MFS_Vesicular_Transporter"/>
</dbReference>
<feature type="transmembrane region" description="Helical" evidence="8">
    <location>
        <begin position="332"/>
        <end position="352"/>
    </location>
</feature>
<feature type="transmembrane region" description="Helical" evidence="8">
    <location>
        <begin position="359"/>
        <end position="375"/>
    </location>
</feature>
<dbReference type="eggNOG" id="KOG3764">
    <property type="taxonomic scope" value="Eukaryota"/>
</dbReference>
<feature type="transmembrane region" description="Helical" evidence="8">
    <location>
        <begin position="109"/>
        <end position="130"/>
    </location>
</feature>
<dbReference type="STRING" id="1116229.S3D811"/>
<evidence type="ECO:0000313" key="10">
    <source>
        <dbReference type="EMBL" id="EPE34642.1"/>
    </source>
</evidence>
<dbReference type="GO" id="GO:0016020">
    <property type="term" value="C:membrane"/>
    <property type="evidence" value="ECO:0007669"/>
    <property type="project" value="UniProtKB-SubCell"/>
</dbReference>
<dbReference type="InterPro" id="IPR001958">
    <property type="entry name" value="Tet-R_TetA/multi-R_MdtG-like"/>
</dbReference>
<dbReference type="HOGENOM" id="CLU_001265_51_3_1"/>
<feature type="transmembrane region" description="Helical" evidence="8">
    <location>
        <begin position="34"/>
        <end position="57"/>
    </location>
</feature>
<feature type="region of interest" description="Disordered" evidence="7">
    <location>
        <begin position="508"/>
        <end position="538"/>
    </location>
</feature>
<dbReference type="CDD" id="cd17325">
    <property type="entry name" value="MFS_MdtG_SLC18_like"/>
    <property type="match status" value="1"/>
</dbReference>
<dbReference type="AlphaFoldDB" id="S3D811"/>
<evidence type="ECO:0000256" key="5">
    <source>
        <dbReference type="ARBA" id="ARBA00022989"/>
    </source>
</evidence>
<comment type="subcellular location">
    <subcellularLocation>
        <location evidence="1">Membrane</location>
        <topology evidence="1">Multi-pass membrane protein</topology>
    </subcellularLocation>
</comment>
<dbReference type="InterPro" id="IPR020846">
    <property type="entry name" value="MFS_dom"/>
</dbReference>
<evidence type="ECO:0000256" key="1">
    <source>
        <dbReference type="ARBA" id="ARBA00004141"/>
    </source>
</evidence>
<name>S3D811_GLAL2</name>
<feature type="transmembrane region" description="Helical" evidence="8">
    <location>
        <begin position="166"/>
        <end position="188"/>
    </location>
</feature>
<dbReference type="GeneID" id="19469383"/>
<keyword evidence="5 8" id="KW-1133">Transmembrane helix</keyword>
<evidence type="ECO:0000256" key="3">
    <source>
        <dbReference type="ARBA" id="ARBA00022448"/>
    </source>
</evidence>
<proteinExistence type="inferred from homology"/>
<evidence type="ECO:0000259" key="9">
    <source>
        <dbReference type="PROSITE" id="PS50850"/>
    </source>
</evidence>
<evidence type="ECO:0000313" key="11">
    <source>
        <dbReference type="Proteomes" id="UP000016922"/>
    </source>
</evidence>
<feature type="transmembrane region" description="Helical" evidence="8">
    <location>
        <begin position="468"/>
        <end position="490"/>
    </location>
</feature>
<dbReference type="OrthoDB" id="5086884at2759"/>
<keyword evidence="3" id="KW-0813">Transport</keyword>
<dbReference type="EMBL" id="KE145356">
    <property type="protein sequence ID" value="EPE34642.1"/>
    <property type="molecule type" value="Genomic_DNA"/>
</dbReference>
<keyword evidence="11" id="KW-1185">Reference proteome</keyword>
<feature type="transmembrane region" description="Helical" evidence="8">
    <location>
        <begin position="77"/>
        <end position="97"/>
    </location>
</feature>
<gene>
    <name evidence="10" type="ORF">GLAREA_10336</name>
</gene>
<dbReference type="Gene3D" id="1.20.1250.20">
    <property type="entry name" value="MFS general substrate transporter like domains"/>
    <property type="match status" value="1"/>
</dbReference>
<sequence>MGIAGTLKNFLSGERVDAHSTPPNFLEIRSSKTFIIFTIAVAVFTDIFLYGIIVPVIPFALSNRAGVAEDSVQKWVSVLLAVYGGALLVGSPIAGFLADRSASRRLPLLVGLLALGGATVMLCVARVVWLIILGRILQGAAAAIVWVVGIALLVDTVGEERIGETLGWVSSAMGIGFFLAPLLGGIVYEKAGYYSVYYMAFALIAVDIVLRLALIEKKIAVQWVVETPTPLSGSGTADLTDEEKQQGSEANVVTEPQPTANRHSLNNDPSSGNASSHGTKFKWPPVITLLASRRLLTALWGCVVQGSLMTAFDSVLPLFVERVFGWNSVGAGLIFLALTIPSFISPAIGYLSDSYGPRWLAFSGFIFAIPFWILLRLVTHNTLGQKVLFSALLLFIGVGLALVLPPLMAEITYVVEAKEREQPGRFGATGAYAQAYGLFIAAFAAGTLIGPVWAGYVEDSAGWGTMTWSLALFSLVGAVPCVIWTGGYIGDRNAKNAEERAAGVQALGERDEEMVVGSESPREDSEILHSVQSVQKEG</sequence>
<dbReference type="InterPro" id="IPR036259">
    <property type="entry name" value="MFS_trans_sf"/>
</dbReference>
<dbReference type="Proteomes" id="UP000016922">
    <property type="component" value="Unassembled WGS sequence"/>
</dbReference>
<dbReference type="Pfam" id="PF07690">
    <property type="entry name" value="MFS_1"/>
    <property type="match status" value="1"/>
</dbReference>
<organism evidence="10 11">
    <name type="scientific">Glarea lozoyensis (strain ATCC 20868 / MF5171)</name>
    <dbReference type="NCBI Taxonomy" id="1116229"/>
    <lineage>
        <taxon>Eukaryota</taxon>
        <taxon>Fungi</taxon>
        <taxon>Dikarya</taxon>
        <taxon>Ascomycota</taxon>
        <taxon>Pezizomycotina</taxon>
        <taxon>Leotiomycetes</taxon>
        <taxon>Helotiales</taxon>
        <taxon>Helotiaceae</taxon>
        <taxon>Glarea</taxon>
    </lineage>
</organism>